<dbReference type="Proteomes" id="UP000829354">
    <property type="component" value="Chromosome II"/>
</dbReference>
<evidence type="ECO:0000313" key="3">
    <source>
        <dbReference type="Proteomes" id="UP000829354"/>
    </source>
</evidence>
<organism evidence="1 3">
    <name type="scientific">Caenorhabditis briggsae</name>
    <dbReference type="NCBI Taxonomy" id="6238"/>
    <lineage>
        <taxon>Eukaryota</taxon>
        <taxon>Metazoa</taxon>
        <taxon>Ecdysozoa</taxon>
        <taxon>Nematoda</taxon>
        <taxon>Chromadorea</taxon>
        <taxon>Rhabditida</taxon>
        <taxon>Rhabditina</taxon>
        <taxon>Rhabditomorpha</taxon>
        <taxon>Rhabditoidea</taxon>
        <taxon>Rhabditidae</taxon>
        <taxon>Peloderinae</taxon>
        <taxon>Caenorhabditis</taxon>
    </lineage>
</organism>
<sequence length="72" mass="7975">MTLFHSSSVLVFDNFLCSRQSAALLHTSVIAGGSLQRQFTAQLHISVVAGEPLYVTNYEPNKIWTRPLISLV</sequence>
<dbReference type="AlphaFoldDB" id="A0AAE9J872"/>
<accession>A0AAE9J872</accession>
<dbReference type="EMBL" id="CP092621">
    <property type="protein sequence ID" value="UMM17837.1"/>
    <property type="molecule type" value="Genomic_DNA"/>
</dbReference>
<gene>
    <name evidence="1" type="ORF">L5515_014193</name>
    <name evidence="2" type="ORF">L5515_016189</name>
</gene>
<proteinExistence type="predicted"/>
<name>A0AAE9J872_CAEBR</name>
<keyword evidence="3" id="KW-1185">Reference proteome</keyword>
<evidence type="ECO:0000313" key="1">
    <source>
        <dbReference type="EMBL" id="UMM17837.1"/>
    </source>
</evidence>
<dbReference type="EMBL" id="CP092625">
    <property type="protein sequence ID" value="UMM38924.1"/>
    <property type="molecule type" value="Genomic_DNA"/>
</dbReference>
<evidence type="ECO:0000313" key="2">
    <source>
        <dbReference type="EMBL" id="UMM38924.1"/>
    </source>
</evidence>
<dbReference type="Proteomes" id="UP000829354">
    <property type="component" value="Chromosome X"/>
</dbReference>
<protein>
    <submittedName>
        <fullName evidence="1">Uncharacterized protein</fullName>
    </submittedName>
</protein>
<reference evidence="1 3" key="1">
    <citation type="submission" date="2022-04" db="EMBL/GenBank/DDBJ databases">
        <title>Chromosome-level reference genomes for two strains of Caenorhabditis briggsae: an improved platform for comparative genomics.</title>
        <authorList>
            <person name="Stevens L."/>
            <person name="Andersen E."/>
        </authorList>
    </citation>
    <scope>NUCLEOTIDE SEQUENCE [LARGE SCALE GENOMIC DNA]</scope>
    <source>
        <strain evidence="1">VX34</strain>
        <tissue evidence="1">Whole-organism</tissue>
    </source>
</reference>